<dbReference type="GO" id="GO:0000049">
    <property type="term" value="F:tRNA binding"/>
    <property type="evidence" value="ECO:0007669"/>
    <property type="project" value="UniProtKB-KW"/>
</dbReference>
<evidence type="ECO:0000313" key="4">
    <source>
        <dbReference type="EMBL" id="PIR70550.1"/>
    </source>
</evidence>
<evidence type="ECO:0000256" key="1">
    <source>
        <dbReference type="ARBA" id="ARBA00022555"/>
    </source>
</evidence>
<dbReference type="NCBIfam" id="TIGR00447">
    <property type="entry name" value="pth"/>
    <property type="match status" value="1"/>
</dbReference>
<dbReference type="Proteomes" id="UP000229383">
    <property type="component" value="Unassembled WGS sequence"/>
</dbReference>
<dbReference type="PANTHER" id="PTHR17224">
    <property type="entry name" value="PEPTIDYL-TRNA HYDROLASE"/>
    <property type="match status" value="1"/>
</dbReference>
<comment type="caution">
    <text evidence="4">The sequence shown here is derived from an EMBL/GenBank/DDBJ whole genome shotgun (WGS) entry which is preliminary data.</text>
</comment>
<organism evidence="4 5">
    <name type="scientific">Candidatus Niyogibacteria bacterium CG10_big_fil_rev_8_21_14_0_10_42_19</name>
    <dbReference type="NCBI Taxonomy" id="1974725"/>
    <lineage>
        <taxon>Bacteria</taxon>
        <taxon>Candidatus Niyogiibacteriota</taxon>
    </lineage>
</organism>
<dbReference type="Gene3D" id="3.40.50.1470">
    <property type="entry name" value="Peptidyl-tRNA hydrolase"/>
    <property type="match status" value="1"/>
</dbReference>
<dbReference type="InterPro" id="IPR001328">
    <property type="entry name" value="Pept_tRNA_hydro"/>
</dbReference>
<dbReference type="GO" id="GO:0004045">
    <property type="term" value="F:peptidyl-tRNA hydrolase activity"/>
    <property type="evidence" value="ECO:0007669"/>
    <property type="project" value="InterPro"/>
</dbReference>
<dbReference type="Pfam" id="PF01195">
    <property type="entry name" value="Pept_tRNA_hydro"/>
    <property type="match status" value="1"/>
</dbReference>
<dbReference type="CDD" id="cd00462">
    <property type="entry name" value="PTH"/>
    <property type="match status" value="1"/>
</dbReference>
<evidence type="ECO:0000256" key="3">
    <source>
        <dbReference type="ARBA" id="ARBA00022884"/>
    </source>
</evidence>
<dbReference type="InterPro" id="IPR036416">
    <property type="entry name" value="Pept_tRNA_hydro_sf"/>
</dbReference>
<keyword evidence="2 4" id="KW-0378">Hydrolase</keyword>
<dbReference type="EMBL" id="PFCN01000012">
    <property type="protein sequence ID" value="PIR70550.1"/>
    <property type="molecule type" value="Genomic_DNA"/>
</dbReference>
<evidence type="ECO:0000256" key="2">
    <source>
        <dbReference type="ARBA" id="ARBA00022801"/>
    </source>
</evidence>
<dbReference type="AlphaFoldDB" id="A0A2H0TG67"/>
<sequence>MYTIMGLGNPGKDYENTRHNAGRMATQTIARINKFSKWENDKKRTALKAGGFIAKEKVTALLPETYMNKSGKSALGLKPKTFIIIHDDLDLTMGRFKITFGRNSGGHKGLESVMRALKTKDFIRIRVGISPKKKPPADKISDFILKKFTPNELLMLKKVFKNISKAVEVMIGENLQKAMSLYN</sequence>
<dbReference type="SUPFAM" id="SSF53178">
    <property type="entry name" value="Peptidyl-tRNA hydrolase-like"/>
    <property type="match status" value="1"/>
</dbReference>
<evidence type="ECO:0000313" key="5">
    <source>
        <dbReference type="Proteomes" id="UP000229383"/>
    </source>
</evidence>
<keyword evidence="1" id="KW-0820">tRNA-binding</keyword>
<accession>A0A2H0TG67</accession>
<dbReference type="PANTHER" id="PTHR17224:SF1">
    <property type="entry name" value="PEPTIDYL-TRNA HYDROLASE"/>
    <property type="match status" value="1"/>
</dbReference>
<gene>
    <name evidence="4" type="ORF">COU46_00840</name>
</gene>
<proteinExistence type="predicted"/>
<protein>
    <submittedName>
        <fullName evidence="4">Aminoacyl-tRNA hydrolase</fullName>
    </submittedName>
</protein>
<keyword evidence="3" id="KW-0694">RNA-binding</keyword>
<reference evidence="5" key="1">
    <citation type="submission" date="2017-09" db="EMBL/GenBank/DDBJ databases">
        <title>Depth-based differentiation of microbial function through sediment-hosted aquifers and enrichment of novel symbionts in the deep terrestrial subsurface.</title>
        <authorList>
            <person name="Probst A.J."/>
            <person name="Ladd B."/>
            <person name="Jarett J.K."/>
            <person name="Geller-Mcgrath D.E."/>
            <person name="Sieber C.M.K."/>
            <person name="Emerson J.B."/>
            <person name="Anantharaman K."/>
            <person name="Thomas B.C."/>
            <person name="Malmstrom R."/>
            <person name="Stieglmeier M."/>
            <person name="Klingl A."/>
            <person name="Woyke T."/>
            <person name="Ryan C.M."/>
            <person name="Banfield J.F."/>
        </authorList>
    </citation>
    <scope>NUCLEOTIDE SEQUENCE [LARGE SCALE GENOMIC DNA]</scope>
</reference>
<name>A0A2H0TG67_9BACT</name>